<keyword evidence="4" id="KW-1185">Reference proteome</keyword>
<protein>
    <recommendedName>
        <fullName evidence="2">CAAX prenyl protease 2/Lysostaphin resistance protein A-like domain-containing protein</fullName>
    </recommendedName>
</protein>
<accession>A0A1I4SZN7</accession>
<dbReference type="InterPro" id="IPR003675">
    <property type="entry name" value="Rce1/LyrA-like_dom"/>
</dbReference>
<dbReference type="RefSeq" id="WP_092025910.1">
    <property type="nucleotide sequence ID" value="NZ_FOUE01000006.1"/>
</dbReference>
<feature type="transmembrane region" description="Helical" evidence="1">
    <location>
        <begin position="253"/>
        <end position="275"/>
    </location>
</feature>
<dbReference type="OrthoDB" id="5322702at2"/>
<organism evidence="3 4">
    <name type="scientific">Marinobacter zhejiangensis</name>
    <dbReference type="NCBI Taxonomy" id="488535"/>
    <lineage>
        <taxon>Bacteria</taxon>
        <taxon>Pseudomonadati</taxon>
        <taxon>Pseudomonadota</taxon>
        <taxon>Gammaproteobacteria</taxon>
        <taxon>Pseudomonadales</taxon>
        <taxon>Marinobacteraceae</taxon>
        <taxon>Marinobacter</taxon>
    </lineage>
</organism>
<reference evidence="4" key="1">
    <citation type="submission" date="2016-10" db="EMBL/GenBank/DDBJ databases">
        <authorList>
            <person name="Varghese N."/>
            <person name="Submissions S."/>
        </authorList>
    </citation>
    <scope>NUCLEOTIDE SEQUENCE [LARGE SCALE GENOMIC DNA]</scope>
    <source>
        <strain evidence="4">CGMCC 1.7061</strain>
    </source>
</reference>
<sequence length="277" mass="31036">MLAFGIAYSVLLIASGLSLDRRLRYGGALLACLLALWVGYSSWQFSVYVLGYLLLSAWMVERPARNGLRYLHFALWGGASLPLLVHTAPGYDGLLLAEQVVMKPASVAIDLYFNHDKIWVAWSLLGWLPMIRQSLTPRRGFLPLLTPFLLLAGLALVMLLATVLELVHWQHGLPEWFWVFAIANLLNTCIAEEMLFRGLVQRQLQIRFGWIVALLGTSLLFGLAHVPGGWSFVAVASLAGLVYGLTYLWTGRLVWAVLVHWLLNLSHLMLFTYPFSA</sequence>
<feature type="transmembrane region" description="Helical" evidence="1">
    <location>
        <begin position="140"/>
        <end position="164"/>
    </location>
</feature>
<keyword evidence="1" id="KW-0812">Transmembrane</keyword>
<dbReference type="GO" id="GO:0080120">
    <property type="term" value="P:CAAX-box protein maturation"/>
    <property type="evidence" value="ECO:0007669"/>
    <property type="project" value="UniProtKB-ARBA"/>
</dbReference>
<proteinExistence type="predicted"/>
<dbReference type="PANTHER" id="PTHR36435:SF1">
    <property type="entry name" value="CAAX AMINO TERMINAL PROTEASE FAMILY PROTEIN"/>
    <property type="match status" value="1"/>
</dbReference>
<gene>
    <name evidence="3" type="ORF">SAMN04487963_3405</name>
</gene>
<evidence type="ECO:0000256" key="1">
    <source>
        <dbReference type="SAM" id="Phobius"/>
    </source>
</evidence>
<name>A0A1I4SZN7_9GAMM</name>
<feature type="transmembrane region" description="Helical" evidence="1">
    <location>
        <begin position="28"/>
        <end position="55"/>
    </location>
</feature>
<dbReference type="Pfam" id="PF02517">
    <property type="entry name" value="Rce1-like"/>
    <property type="match status" value="1"/>
</dbReference>
<dbReference type="GO" id="GO:0004175">
    <property type="term" value="F:endopeptidase activity"/>
    <property type="evidence" value="ECO:0007669"/>
    <property type="project" value="UniProtKB-ARBA"/>
</dbReference>
<evidence type="ECO:0000259" key="2">
    <source>
        <dbReference type="Pfam" id="PF02517"/>
    </source>
</evidence>
<dbReference type="Proteomes" id="UP000198519">
    <property type="component" value="Unassembled WGS sequence"/>
</dbReference>
<feature type="transmembrane region" description="Helical" evidence="1">
    <location>
        <begin position="230"/>
        <end position="248"/>
    </location>
</feature>
<keyword evidence="1" id="KW-0472">Membrane</keyword>
<feature type="transmembrane region" description="Helical" evidence="1">
    <location>
        <begin position="208"/>
        <end position="224"/>
    </location>
</feature>
<dbReference type="EMBL" id="FOUE01000006">
    <property type="protein sequence ID" value="SFM69847.1"/>
    <property type="molecule type" value="Genomic_DNA"/>
</dbReference>
<keyword evidence="1" id="KW-1133">Transmembrane helix</keyword>
<dbReference type="InterPro" id="IPR052710">
    <property type="entry name" value="CAAX_protease"/>
</dbReference>
<evidence type="ECO:0000313" key="3">
    <source>
        <dbReference type="EMBL" id="SFM69847.1"/>
    </source>
</evidence>
<evidence type="ECO:0000313" key="4">
    <source>
        <dbReference type="Proteomes" id="UP000198519"/>
    </source>
</evidence>
<dbReference type="AlphaFoldDB" id="A0A1I4SZN7"/>
<dbReference type="PANTHER" id="PTHR36435">
    <property type="entry name" value="SLR1288 PROTEIN"/>
    <property type="match status" value="1"/>
</dbReference>
<dbReference type="STRING" id="488535.SAMN04487963_3405"/>
<feature type="domain" description="CAAX prenyl protease 2/Lysostaphin resistance protein A-like" evidence="2">
    <location>
        <begin position="175"/>
        <end position="265"/>
    </location>
</feature>
<feature type="transmembrane region" description="Helical" evidence="1">
    <location>
        <begin position="176"/>
        <end position="196"/>
    </location>
</feature>